<protein>
    <submittedName>
        <fullName evidence="1">Uncharacterized protein</fullName>
    </submittedName>
</protein>
<evidence type="ECO:0000313" key="1">
    <source>
        <dbReference type="EMBL" id="PYI37689.1"/>
    </source>
</evidence>
<comment type="caution">
    <text evidence="1">The sequence shown here is derived from an EMBL/GenBank/DDBJ whole genome shotgun (WGS) entry which is preliminary data.</text>
</comment>
<dbReference type="AlphaFoldDB" id="A0A2V5IM37"/>
<dbReference type="Proteomes" id="UP000247980">
    <property type="component" value="Unassembled WGS sequence"/>
</dbReference>
<sequence length="192" mass="21903">MRWFLHKVGSSAALSTKDAAGLLLPFHSRQGGFMERKTMDHYSGDESAGAGNSEEQDEAVDRVFRELAGPLVVPYRNECLVCFLMRVMMFLEPQGFAMTARFRQFNAPRASNLGGRLAQKGIFSDGQLIQAGVLVNETIWTAERCPDCGIPYTSPDCLEVRRGSTQPCKLWRWRRDVERERFNAWPHHFTWD</sequence>
<name>A0A2V5IM37_9MICC</name>
<gene>
    <name evidence="1" type="ORF">CVS30_14285</name>
</gene>
<proteinExistence type="predicted"/>
<organism evidence="1 2">
    <name type="scientific">Arthrobacter psychrolactophilus</name>
    <dbReference type="NCBI Taxonomy" id="92442"/>
    <lineage>
        <taxon>Bacteria</taxon>
        <taxon>Bacillati</taxon>
        <taxon>Actinomycetota</taxon>
        <taxon>Actinomycetes</taxon>
        <taxon>Micrococcales</taxon>
        <taxon>Micrococcaceae</taxon>
        <taxon>Arthrobacter</taxon>
    </lineage>
</organism>
<dbReference type="EMBL" id="QJVC01000018">
    <property type="protein sequence ID" value="PYI37689.1"/>
    <property type="molecule type" value="Genomic_DNA"/>
</dbReference>
<evidence type="ECO:0000313" key="2">
    <source>
        <dbReference type="Proteomes" id="UP000247980"/>
    </source>
</evidence>
<reference evidence="1 2" key="1">
    <citation type="submission" date="2018-05" db="EMBL/GenBank/DDBJ databases">
        <title>Genetic diversity of glacier-inhabiting Cryobacterium bacteria in China and description of Cryobacterium mengkeensis sp. nov. and Arthrobacter glacialis sp. nov.</title>
        <authorList>
            <person name="Liu Q."/>
            <person name="Xin Y.-H."/>
        </authorList>
    </citation>
    <scope>NUCLEOTIDE SEQUENCE [LARGE SCALE GENOMIC DNA]</scope>
    <source>
        <strain evidence="1 2">B7</strain>
    </source>
</reference>
<accession>A0A2V5IM37</accession>
<keyword evidence="2" id="KW-1185">Reference proteome</keyword>